<organism evidence="3 4">
    <name type="scientific">Paenibacillus konkukensis</name>
    <dbReference type="NCBI Taxonomy" id="2020716"/>
    <lineage>
        <taxon>Bacteria</taxon>
        <taxon>Bacillati</taxon>
        <taxon>Bacillota</taxon>
        <taxon>Bacilli</taxon>
        <taxon>Bacillales</taxon>
        <taxon>Paenibacillaceae</taxon>
        <taxon>Paenibacillus</taxon>
    </lineage>
</organism>
<sequence>MNRVNGMVSVVVPCYNASAFIRSCLDGLLKQTYTQMEWILVDDASSDSTVDTINSWLHDYRSETERLARVVFLPLPSNVGTAGSYTIGMFLARGEFIAIHDCDDISHPERLEKQVQFLSEHPEFGLVGTNYIAFEDQNYHKTVIPQWLAYGSDIPQKYDEGLHCISNPTVMLRGSTFDRIGGHTRKIPGAEDFEFFAKCAAAGIQMDNLREPLYFYRLHPKQHSRLFYP</sequence>
<name>A0ABY4RHR7_9BACL</name>
<dbReference type="PANTHER" id="PTHR22916">
    <property type="entry name" value="GLYCOSYLTRANSFERASE"/>
    <property type="match status" value="1"/>
</dbReference>
<proteinExistence type="inferred from homology"/>
<dbReference type="Pfam" id="PF00535">
    <property type="entry name" value="Glycos_transf_2"/>
    <property type="match status" value="1"/>
</dbReference>
<accession>A0ABY4RHR7</accession>
<dbReference type="Proteomes" id="UP001057134">
    <property type="component" value="Chromosome"/>
</dbReference>
<evidence type="ECO:0000256" key="1">
    <source>
        <dbReference type="ARBA" id="ARBA00006739"/>
    </source>
</evidence>
<dbReference type="SUPFAM" id="SSF53448">
    <property type="entry name" value="Nucleotide-diphospho-sugar transferases"/>
    <property type="match status" value="1"/>
</dbReference>
<dbReference type="GO" id="GO:0016757">
    <property type="term" value="F:glycosyltransferase activity"/>
    <property type="evidence" value="ECO:0007669"/>
    <property type="project" value="UniProtKB-KW"/>
</dbReference>
<dbReference type="EC" id="2.4.-.-" evidence="3"/>
<evidence type="ECO:0000313" key="4">
    <source>
        <dbReference type="Proteomes" id="UP001057134"/>
    </source>
</evidence>
<reference evidence="3" key="1">
    <citation type="submission" date="2018-02" db="EMBL/GenBank/DDBJ databases">
        <authorList>
            <person name="Kim S.-K."/>
            <person name="Jung H.-I."/>
            <person name="Lee S.-W."/>
        </authorList>
    </citation>
    <scope>NUCLEOTIDE SEQUENCE</scope>
    <source>
        <strain evidence="3">SK3146</strain>
    </source>
</reference>
<dbReference type="InterPro" id="IPR001173">
    <property type="entry name" value="Glyco_trans_2-like"/>
</dbReference>
<keyword evidence="3" id="KW-0808">Transferase</keyword>
<gene>
    <name evidence="3" type="primary">epsE</name>
    <name evidence="3" type="ORF">SK3146_00133</name>
</gene>
<reference evidence="3" key="2">
    <citation type="journal article" date="2021" name="J Anim Sci Technol">
        <title>Complete genome sequence of Paenibacillus konkukensis sp. nov. SK3146 as a potential probiotic strain.</title>
        <authorList>
            <person name="Jung H.I."/>
            <person name="Park S."/>
            <person name="Niu K.M."/>
            <person name="Lee S.W."/>
            <person name="Kothari D."/>
            <person name="Yi K.J."/>
            <person name="Kim S.K."/>
        </authorList>
    </citation>
    <scope>NUCLEOTIDE SEQUENCE</scope>
    <source>
        <strain evidence="3">SK3146</strain>
    </source>
</reference>
<dbReference type="InterPro" id="IPR029044">
    <property type="entry name" value="Nucleotide-diphossugar_trans"/>
</dbReference>
<evidence type="ECO:0000259" key="2">
    <source>
        <dbReference type="Pfam" id="PF00535"/>
    </source>
</evidence>
<evidence type="ECO:0000313" key="3">
    <source>
        <dbReference type="EMBL" id="UQZ80977.1"/>
    </source>
</evidence>
<dbReference type="EMBL" id="CP027059">
    <property type="protein sequence ID" value="UQZ80977.1"/>
    <property type="molecule type" value="Genomic_DNA"/>
</dbReference>
<dbReference type="PANTHER" id="PTHR22916:SF3">
    <property type="entry name" value="UDP-GLCNAC:BETAGAL BETA-1,3-N-ACETYLGLUCOSAMINYLTRANSFERASE-LIKE PROTEIN 1"/>
    <property type="match status" value="1"/>
</dbReference>
<comment type="similarity">
    <text evidence="1">Belongs to the glycosyltransferase 2 family.</text>
</comment>
<feature type="domain" description="Glycosyltransferase 2-like" evidence="2">
    <location>
        <begin position="9"/>
        <end position="178"/>
    </location>
</feature>
<protein>
    <submittedName>
        <fullName evidence="3">Glycosyltransferase EpsE</fullName>
        <ecNumber evidence="3">2.4.-.-</ecNumber>
    </submittedName>
</protein>
<dbReference type="Gene3D" id="3.90.550.10">
    <property type="entry name" value="Spore Coat Polysaccharide Biosynthesis Protein SpsA, Chain A"/>
    <property type="match status" value="1"/>
</dbReference>
<dbReference type="CDD" id="cd00761">
    <property type="entry name" value="Glyco_tranf_GTA_type"/>
    <property type="match status" value="1"/>
</dbReference>
<keyword evidence="4" id="KW-1185">Reference proteome</keyword>
<keyword evidence="3" id="KW-0328">Glycosyltransferase</keyword>